<dbReference type="AlphaFoldDB" id="A0A8S1R4F2"/>
<reference evidence="1" key="1">
    <citation type="submission" date="2021-01" db="EMBL/GenBank/DDBJ databases">
        <authorList>
            <consortium name="Genoscope - CEA"/>
            <person name="William W."/>
        </authorList>
    </citation>
    <scope>NUCLEOTIDE SEQUENCE</scope>
</reference>
<gene>
    <name evidence="1" type="ORF">PSON_ATCC_30995.1.T1370005</name>
</gene>
<keyword evidence="2" id="KW-1185">Reference proteome</keyword>
<evidence type="ECO:0000313" key="2">
    <source>
        <dbReference type="Proteomes" id="UP000692954"/>
    </source>
</evidence>
<sequence>MNNNNKIRELKKKQFLFYLTTKNQEKFEEKYGCFKHQEFKFESLRYFLYNQYHNKCLMPSYLTLPELLKGKMILRRE</sequence>
<evidence type="ECO:0000313" key="1">
    <source>
        <dbReference type="EMBL" id="CAD8122184.1"/>
    </source>
</evidence>
<dbReference type="Proteomes" id="UP000692954">
    <property type="component" value="Unassembled WGS sequence"/>
</dbReference>
<protein>
    <submittedName>
        <fullName evidence="1">Uncharacterized protein</fullName>
    </submittedName>
</protein>
<proteinExistence type="predicted"/>
<dbReference type="EMBL" id="CAJJDN010000137">
    <property type="protein sequence ID" value="CAD8122184.1"/>
    <property type="molecule type" value="Genomic_DNA"/>
</dbReference>
<name>A0A8S1R4F2_9CILI</name>
<accession>A0A8S1R4F2</accession>
<organism evidence="1 2">
    <name type="scientific">Paramecium sonneborni</name>
    <dbReference type="NCBI Taxonomy" id="65129"/>
    <lineage>
        <taxon>Eukaryota</taxon>
        <taxon>Sar</taxon>
        <taxon>Alveolata</taxon>
        <taxon>Ciliophora</taxon>
        <taxon>Intramacronucleata</taxon>
        <taxon>Oligohymenophorea</taxon>
        <taxon>Peniculida</taxon>
        <taxon>Parameciidae</taxon>
        <taxon>Paramecium</taxon>
    </lineage>
</organism>
<comment type="caution">
    <text evidence="1">The sequence shown here is derived from an EMBL/GenBank/DDBJ whole genome shotgun (WGS) entry which is preliminary data.</text>
</comment>